<dbReference type="AlphaFoldDB" id="A0A4Q1CCI1"/>
<proteinExistence type="predicted"/>
<feature type="transmembrane region" description="Helical" evidence="1">
    <location>
        <begin position="370"/>
        <end position="387"/>
    </location>
</feature>
<sequence length="644" mass="71673">MARPDHRRLLRSVLLAFAWILVFHGTALPPAYAQTAADPRVTADAARCLQIDQALAELNTEARSGALPPELYKQRSAVLTEERTRITAAYGARNTPPAQGLLAEYNRLKAAAAAEARARTAAETKAKREAAAAEAKAKRDAAAAEAAEKARVKKEAAEAATAEKARQAELVEDAIFADVSAVADERIARARDAFYRDFSLPAPTPDAVAAQQTAAAEQLRAKHVPPQSSELRPPFDQRVNTLFQTRLPERRNGWFGEVFPSATEIMARVSGDIEQTAALEIAARRLAENTTGVRPYAVQTLIESYQAARRDLKMDFTGVSRLAQDKEFEARVFEKSLPAYAANLRKLAERDRLAAEAEARRKRMNQMSNLLTLLVLVVGLWFPVRLMRRRAFRWDRQALTEAAWEKQMAATPLPKDLWWIEVPGYRYPASLFSGQIYDKEVWTETTVSTTTTVNPGTGSGSYYTPPSTSTTTHVSSTTYHRYWLRTPEGKQTWLKFSDHEVLASVGHKLSSIWSSSNQVLMAYNHATGTFVSPKWWSQAVHTPPYWRTICLTMLLCLAVTGLGVAGIALGTGLTEENLEEHIAFAIRLGWALLIPALFLLMMYAGIVSAVITTRRQNHFRKQVAPRYEAFLRSYDPEIPEVTKD</sequence>
<evidence type="ECO:0000256" key="1">
    <source>
        <dbReference type="SAM" id="Phobius"/>
    </source>
</evidence>
<feature type="transmembrane region" description="Helical" evidence="1">
    <location>
        <begin position="588"/>
        <end position="611"/>
    </location>
</feature>
<feature type="transmembrane region" description="Helical" evidence="1">
    <location>
        <begin position="545"/>
        <end position="568"/>
    </location>
</feature>
<comment type="caution">
    <text evidence="2">The sequence shown here is derived from an EMBL/GenBank/DDBJ whole genome shotgun (WGS) entry which is preliminary data.</text>
</comment>
<evidence type="ECO:0000313" key="3">
    <source>
        <dbReference type="Proteomes" id="UP000290218"/>
    </source>
</evidence>
<name>A0A4Q1CCI1_9BACT</name>
<gene>
    <name evidence="2" type="ORF">ESB00_13610</name>
</gene>
<keyword evidence="1" id="KW-1133">Transmembrane helix</keyword>
<dbReference type="EMBL" id="SDHX01000001">
    <property type="protein sequence ID" value="RXK56857.1"/>
    <property type="molecule type" value="Genomic_DNA"/>
</dbReference>
<keyword evidence="3" id="KW-1185">Reference proteome</keyword>
<organism evidence="2 3">
    <name type="scientific">Oleiharenicola lentus</name>
    <dbReference type="NCBI Taxonomy" id="2508720"/>
    <lineage>
        <taxon>Bacteria</taxon>
        <taxon>Pseudomonadati</taxon>
        <taxon>Verrucomicrobiota</taxon>
        <taxon>Opitutia</taxon>
        <taxon>Opitutales</taxon>
        <taxon>Opitutaceae</taxon>
        <taxon>Oleiharenicola</taxon>
    </lineage>
</organism>
<protein>
    <submittedName>
        <fullName evidence="2">Uncharacterized protein</fullName>
    </submittedName>
</protein>
<evidence type="ECO:0000313" key="2">
    <source>
        <dbReference type="EMBL" id="RXK56857.1"/>
    </source>
</evidence>
<reference evidence="2 3" key="1">
    <citation type="submission" date="2019-01" db="EMBL/GenBank/DDBJ databases">
        <title>Lacunisphaera sp. strain TWA-58.</title>
        <authorList>
            <person name="Chen W.-M."/>
        </authorList>
    </citation>
    <scope>NUCLEOTIDE SEQUENCE [LARGE SCALE GENOMIC DNA]</scope>
    <source>
        <strain evidence="2 3">TWA-58</strain>
    </source>
</reference>
<dbReference type="Proteomes" id="UP000290218">
    <property type="component" value="Unassembled WGS sequence"/>
</dbReference>
<keyword evidence="1" id="KW-0812">Transmembrane</keyword>
<keyword evidence="1" id="KW-0472">Membrane</keyword>
<dbReference type="RefSeq" id="WP_129048222.1">
    <property type="nucleotide sequence ID" value="NZ_SDHX01000001.1"/>
</dbReference>
<accession>A0A4Q1CCI1</accession>